<dbReference type="GO" id="GO:0004719">
    <property type="term" value="F:protein-L-isoaspartate (D-aspartate) O-methyltransferase activity"/>
    <property type="evidence" value="ECO:0007669"/>
    <property type="project" value="UniProtKB-UniRule"/>
</dbReference>
<keyword evidence="8" id="KW-0949">S-adenosyl-L-methionine</keyword>
<dbReference type="EMBL" id="SOIP01000472">
    <property type="protein sequence ID" value="TET78678.1"/>
    <property type="molecule type" value="Genomic_DNA"/>
</dbReference>
<evidence type="ECO:0000313" key="11">
    <source>
        <dbReference type="Proteomes" id="UP000315534"/>
    </source>
</evidence>
<keyword evidence="7 10" id="KW-0808">Transferase</keyword>
<evidence type="ECO:0000256" key="6">
    <source>
        <dbReference type="ARBA" id="ARBA00022603"/>
    </source>
</evidence>
<keyword evidence="6 10" id="KW-0489">Methyltransferase</keyword>
<dbReference type="CDD" id="cd02440">
    <property type="entry name" value="AdoMet_MTases"/>
    <property type="match status" value="1"/>
</dbReference>
<dbReference type="FunFam" id="3.40.50.150:FF:000010">
    <property type="entry name" value="Protein-L-isoaspartate O-methyltransferase"/>
    <property type="match status" value="1"/>
</dbReference>
<comment type="similarity">
    <text evidence="2">Belongs to the methyltransferase superfamily. L-isoaspartyl/D-aspartyl protein methyltransferase family.</text>
</comment>
<evidence type="ECO:0000256" key="7">
    <source>
        <dbReference type="ARBA" id="ARBA00022679"/>
    </source>
</evidence>
<sequence>MRFEGLRNKMVSTQIESRGVKDKHVLKAMRKVPRHIFVEEALWERAYDDHPLPIGQGQTISQPYMVGSMTEALELKGKGKVLEIGTGSGYQTAILAEIAEQVFTIERIEELLKKARRTLDRLGYTNVVFRVGDGTIGWQDQAPFDAILVAAGAPDVPEYLFEQLAEGGRMAVPIGDVHGQTLVVIKK</sequence>
<gene>
    <name evidence="10" type="ORF">E3J38_08185</name>
</gene>
<evidence type="ECO:0000256" key="2">
    <source>
        <dbReference type="ARBA" id="ARBA00005369"/>
    </source>
</evidence>
<comment type="subcellular location">
    <subcellularLocation>
        <location evidence="1">Cytoplasm</location>
    </subcellularLocation>
</comment>
<evidence type="ECO:0000256" key="8">
    <source>
        <dbReference type="ARBA" id="ARBA00022691"/>
    </source>
</evidence>
<dbReference type="Pfam" id="PF01135">
    <property type="entry name" value="PCMT"/>
    <property type="match status" value="1"/>
</dbReference>
<evidence type="ECO:0000256" key="3">
    <source>
        <dbReference type="ARBA" id="ARBA00011890"/>
    </source>
</evidence>
<keyword evidence="5" id="KW-0963">Cytoplasm</keyword>
<dbReference type="HAMAP" id="MF_00090">
    <property type="entry name" value="PIMT"/>
    <property type="match status" value="1"/>
</dbReference>
<feature type="non-terminal residue" evidence="10">
    <location>
        <position position="187"/>
    </location>
</feature>
<dbReference type="InterPro" id="IPR000682">
    <property type="entry name" value="PCMT"/>
</dbReference>
<dbReference type="InterPro" id="IPR029063">
    <property type="entry name" value="SAM-dependent_MTases_sf"/>
</dbReference>
<dbReference type="PROSITE" id="PS01279">
    <property type="entry name" value="PCMT"/>
    <property type="match status" value="1"/>
</dbReference>
<dbReference type="SUPFAM" id="SSF53335">
    <property type="entry name" value="S-adenosyl-L-methionine-dependent methyltransferases"/>
    <property type="match status" value="1"/>
</dbReference>
<evidence type="ECO:0000256" key="9">
    <source>
        <dbReference type="NCBIfam" id="TIGR00080"/>
    </source>
</evidence>
<dbReference type="NCBIfam" id="NF001453">
    <property type="entry name" value="PRK00312.1"/>
    <property type="match status" value="1"/>
</dbReference>
<evidence type="ECO:0000256" key="1">
    <source>
        <dbReference type="ARBA" id="ARBA00004496"/>
    </source>
</evidence>
<protein>
    <recommendedName>
        <fullName evidence="4 9">Protein-L-isoaspartate O-methyltransferase</fullName>
        <ecNumber evidence="3 9">2.1.1.77</ecNumber>
    </recommendedName>
</protein>
<dbReference type="NCBIfam" id="TIGR00080">
    <property type="entry name" value="pimt"/>
    <property type="match status" value="1"/>
</dbReference>
<proteinExistence type="inferred from homology"/>
<comment type="caution">
    <text evidence="10">The sequence shown here is derived from an EMBL/GenBank/DDBJ whole genome shotgun (WGS) entry which is preliminary data.</text>
</comment>
<dbReference type="PANTHER" id="PTHR11579:SF0">
    <property type="entry name" value="PROTEIN-L-ISOASPARTATE(D-ASPARTATE) O-METHYLTRANSFERASE"/>
    <property type="match status" value="1"/>
</dbReference>
<accession>A0A523XHC1</accession>
<organism evidence="10 11">
    <name type="scientific">candidate division TA06 bacterium</name>
    <dbReference type="NCBI Taxonomy" id="2250710"/>
    <lineage>
        <taxon>Bacteria</taxon>
        <taxon>Bacteria division TA06</taxon>
    </lineage>
</organism>
<dbReference type="AlphaFoldDB" id="A0A523XHC1"/>
<reference evidence="10 11" key="1">
    <citation type="submission" date="2019-03" db="EMBL/GenBank/DDBJ databases">
        <title>Metabolic potential of uncultured bacteria and archaea associated with petroleum seepage in deep-sea sediments.</title>
        <authorList>
            <person name="Dong X."/>
            <person name="Hubert C."/>
        </authorList>
    </citation>
    <scope>NUCLEOTIDE SEQUENCE [LARGE SCALE GENOMIC DNA]</scope>
    <source>
        <strain evidence="10">E29_bin36</strain>
    </source>
</reference>
<dbReference type="GO" id="GO:0005737">
    <property type="term" value="C:cytoplasm"/>
    <property type="evidence" value="ECO:0007669"/>
    <property type="project" value="UniProtKB-SubCell"/>
</dbReference>
<dbReference type="GO" id="GO:0032259">
    <property type="term" value="P:methylation"/>
    <property type="evidence" value="ECO:0007669"/>
    <property type="project" value="UniProtKB-KW"/>
</dbReference>
<evidence type="ECO:0000256" key="5">
    <source>
        <dbReference type="ARBA" id="ARBA00022490"/>
    </source>
</evidence>
<name>A0A523XHC1_UNCT6</name>
<dbReference type="PANTHER" id="PTHR11579">
    <property type="entry name" value="PROTEIN-L-ISOASPARTATE O-METHYLTRANSFERASE"/>
    <property type="match status" value="1"/>
</dbReference>
<dbReference type="Gene3D" id="3.40.50.150">
    <property type="entry name" value="Vaccinia Virus protein VP39"/>
    <property type="match status" value="1"/>
</dbReference>
<dbReference type="EC" id="2.1.1.77" evidence="3 9"/>
<evidence type="ECO:0000256" key="4">
    <source>
        <dbReference type="ARBA" id="ARBA00013346"/>
    </source>
</evidence>
<dbReference type="GO" id="GO:0030091">
    <property type="term" value="P:protein repair"/>
    <property type="evidence" value="ECO:0007669"/>
    <property type="project" value="UniProtKB-UniRule"/>
</dbReference>
<dbReference type="Proteomes" id="UP000315534">
    <property type="component" value="Unassembled WGS sequence"/>
</dbReference>
<evidence type="ECO:0000313" key="10">
    <source>
        <dbReference type="EMBL" id="TET78678.1"/>
    </source>
</evidence>